<dbReference type="Proteomes" id="UP000264492">
    <property type="component" value="Unassembled WGS sequence"/>
</dbReference>
<reference evidence="3 4" key="1">
    <citation type="submission" date="2018-08" db="EMBL/GenBank/DDBJ databases">
        <title>Lysobacter sp. zong2l5, whole genome shotgun sequence.</title>
        <authorList>
            <person name="Zhang X."/>
            <person name="Feng G."/>
            <person name="Zhu H."/>
        </authorList>
    </citation>
    <scope>NUCLEOTIDE SEQUENCE [LARGE SCALE GENOMIC DNA]</scope>
    <source>
        <strain evidence="4">zong2l5</strain>
    </source>
</reference>
<evidence type="ECO:0000313" key="4">
    <source>
        <dbReference type="Proteomes" id="UP000264492"/>
    </source>
</evidence>
<feature type="coiled-coil region" evidence="1">
    <location>
        <begin position="56"/>
        <end position="83"/>
    </location>
</feature>
<feature type="chain" id="PRO_5016876665" evidence="2">
    <location>
        <begin position="23"/>
        <end position="136"/>
    </location>
</feature>
<dbReference type="RefSeq" id="WP_115857841.1">
    <property type="nucleotide sequence ID" value="NZ_QTSU01000001.1"/>
</dbReference>
<gene>
    <name evidence="3" type="ORF">DX914_04485</name>
</gene>
<evidence type="ECO:0000313" key="3">
    <source>
        <dbReference type="EMBL" id="RDZ28400.1"/>
    </source>
</evidence>
<dbReference type="EMBL" id="QTSU01000001">
    <property type="protein sequence ID" value="RDZ28400.1"/>
    <property type="molecule type" value="Genomic_DNA"/>
</dbReference>
<accession>A0A371K3G7</accession>
<keyword evidence="1" id="KW-0175">Coiled coil</keyword>
<sequence length="136" mass="13961">MNRKLHNSISALLATGGTLVLALVAANPALPEASAVPTLAAQVAAAPMPVEADALVRSARLQAQRLEARVEQADSLAEAAALTAELVTAAALADALGTPAAAESADNAVPQRKVRKAKQRSRQALVMPYFSFAPRG</sequence>
<organism evidence="3 4">
    <name type="scientific">Lysobacter silvisoli</name>
    <dbReference type="NCBI Taxonomy" id="2293254"/>
    <lineage>
        <taxon>Bacteria</taxon>
        <taxon>Pseudomonadati</taxon>
        <taxon>Pseudomonadota</taxon>
        <taxon>Gammaproteobacteria</taxon>
        <taxon>Lysobacterales</taxon>
        <taxon>Lysobacteraceae</taxon>
        <taxon>Lysobacter</taxon>
    </lineage>
</organism>
<proteinExistence type="predicted"/>
<dbReference type="AlphaFoldDB" id="A0A371K3G7"/>
<evidence type="ECO:0000256" key="1">
    <source>
        <dbReference type="SAM" id="Coils"/>
    </source>
</evidence>
<comment type="caution">
    <text evidence="3">The sequence shown here is derived from an EMBL/GenBank/DDBJ whole genome shotgun (WGS) entry which is preliminary data.</text>
</comment>
<keyword evidence="2" id="KW-0732">Signal</keyword>
<protein>
    <submittedName>
        <fullName evidence="3">Uncharacterized protein</fullName>
    </submittedName>
</protein>
<dbReference type="OrthoDB" id="6025789at2"/>
<feature type="signal peptide" evidence="2">
    <location>
        <begin position="1"/>
        <end position="22"/>
    </location>
</feature>
<evidence type="ECO:0000256" key="2">
    <source>
        <dbReference type="SAM" id="SignalP"/>
    </source>
</evidence>
<name>A0A371K3G7_9GAMM</name>
<keyword evidence="4" id="KW-1185">Reference proteome</keyword>